<dbReference type="GO" id="GO:0006779">
    <property type="term" value="P:porphyrin-containing compound biosynthetic process"/>
    <property type="evidence" value="ECO:0007669"/>
    <property type="project" value="InterPro"/>
</dbReference>
<dbReference type="SUPFAM" id="SSF51726">
    <property type="entry name" value="UROD/MetE-like"/>
    <property type="match status" value="1"/>
</dbReference>
<sequence length="359" mass="41197">MSVTSKEKVAAALNRNNGGCVPAAITPWQSTLSKWIDQGYLPDEDFWEHFDLDLRRGGGCVNSVANMDFEPEILEETEFTKLVLDGNGAKLRLHKAHESTPEHVDFLVKDNKSWLEYAKPFLLNFDQRRIDIDGYAEGRTIAAENDRFYYHASMAPFEQMQRLCGHEYLLMGMALDPDWVKDMVMTYAKMTVKHLEELFGRCGRPDGMFYFEDMGFKEKPFMSPAMYNEIMFPGHKLLFDFAHSIGCKVIVHSCGYVEPLLPGLIEAGMDCLQAMEVKAGMDLPRLFDRFGDRIAFFGGFDVRALISNDKEQIDKEFEKVKYVLKNGGGYILHSDHSEPPEIEYETIEYFLEKGRNYNC</sequence>
<dbReference type="Pfam" id="PF01208">
    <property type="entry name" value="URO-D"/>
    <property type="match status" value="1"/>
</dbReference>
<dbReference type="InterPro" id="IPR038071">
    <property type="entry name" value="UROD/MetE-like_sf"/>
</dbReference>
<dbReference type="EMBL" id="CP019646">
    <property type="protein sequence ID" value="AQQ71126.1"/>
    <property type="molecule type" value="Genomic_DNA"/>
</dbReference>
<dbReference type="PANTHER" id="PTHR47099">
    <property type="entry name" value="METHYLCOBAMIDE:COM METHYLTRANSFERASE MTBA"/>
    <property type="match status" value="1"/>
</dbReference>
<proteinExistence type="predicted"/>
<reference evidence="3" key="1">
    <citation type="submission" date="2017-02" db="EMBL/GenBank/DDBJ databases">
        <title>Comparative genomics and description of representatives of a novel lineage of planctomycetes thriving in anoxic sediments.</title>
        <authorList>
            <person name="Spring S."/>
            <person name="Bunk B."/>
            <person name="Sproer C."/>
        </authorList>
    </citation>
    <scope>NUCLEOTIDE SEQUENCE [LARGE SCALE GENOMIC DNA]</scope>
    <source>
        <strain evidence="3">SM-Chi-D1</strain>
    </source>
</reference>
<evidence type="ECO:0000313" key="2">
    <source>
        <dbReference type="EMBL" id="AQQ71126.1"/>
    </source>
</evidence>
<dbReference type="PANTHER" id="PTHR47099:SF1">
    <property type="entry name" value="METHYLCOBAMIDE:COM METHYLTRANSFERASE MTBA"/>
    <property type="match status" value="1"/>
</dbReference>
<keyword evidence="2" id="KW-0808">Transferase</keyword>
<name>A0A1Q2MEJ4_9BACT</name>
<dbReference type="Proteomes" id="UP000188181">
    <property type="component" value="Chromosome"/>
</dbReference>
<dbReference type="KEGG" id="pbas:SMSP2_01491"/>
<organism evidence="2 3">
    <name type="scientific">Limihaloglobus sulfuriphilus</name>
    <dbReference type="NCBI Taxonomy" id="1851148"/>
    <lineage>
        <taxon>Bacteria</taxon>
        <taxon>Pseudomonadati</taxon>
        <taxon>Planctomycetota</taxon>
        <taxon>Phycisphaerae</taxon>
        <taxon>Sedimentisphaerales</taxon>
        <taxon>Sedimentisphaeraceae</taxon>
        <taxon>Limihaloglobus</taxon>
    </lineage>
</organism>
<dbReference type="RefSeq" id="WP_222566296.1">
    <property type="nucleotide sequence ID" value="NZ_CP019646.1"/>
</dbReference>
<accession>A0A1Q2MEJ4</accession>
<dbReference type="GO" id="GO:0004853">
    <property type="term" value="F:uroporphyrinogen decarboxylase activity"/>
    <property type="evidence" value="ECO:0007669"/>
    <property type="project" value="InterPro"/>
</dbReference>
<dbReference type="Gene3D" id="3.20.20.210">
    <property type="match status" value="1"/>
</dbReference>
<gene>
    <name evidence="2" type="ORF">SMSP2_01491</name>
</gene>
<dbReference type="AlphaFoldDB" id="A0A1Q2MEJ4"/>
<feature type="domain" description="Uroporphyrinogen decarboxylase (URO-D)" evidence="1">
    <location>
        <begin position="153"/>
        <end position="356"/>
    </location>
</feature>
<keyword evidence="3" id="KW-1185">Reference proteome</keyword>
<evidence type="ECO:0000313" key="3">
    <source>
        <dbReference type="Proteomes" id="UP000188181"/>
    </source>
</evidence>
<dbReference type="GO" id="GO:0032259">
    <property type="term" value="P:methylation"/>
    <property type="evidence" value="ECO:0007669"/>
    <property type="project" value="UniProtKB-KW"/>
</dbReference>
<dbReference type="GO" id="GO:0008168">
    <property type="term" value="F:methyltransferase activity"/>
    <property type="evidence" value="ECO:0007669"/>
    <property type="project" value="UniProtKB-KW"/>
</dbReference>
<keyword evidence="2" id="KW-0489">Methyltransferase</keyword>
<protein>
    <submittedName>
        <fullName evidence="2">Methylcobalamin:coenzyme M methyltransferase</fullName>
    </submittedName>
</protein>
<dbReference type="STRING" id="1851148.SMSP2_01491"/>
<dbReference type="InterPro" id="IPR052024">
    <property type="entry name" value="Methanogen_methyltrans"/>
</dbReference>
<dbReference type="InterPro" id="IPR000257">
    <property type="entry name" value="Uroporphyrinogen_deCOase"/>
</dbReference>
<evidence type="ECO:0000259" key="1">
    <source>
        <dbReference type="Pfam" id="PF01208"/>
    </source>
</evidence>